<sequence>MTTQHETEPPERSFSPQAGATDAPKMRRVAVASTVGTVVEFYDFFIFSTAAVLVFQSVFYAELGTAAASASALATIGVAFVARPFGSVIFGHFGDRIGRKKTLVTSMLLMGGATVAVGLLPGADSIGVAAPVLLVLLRMAQGIAVGGEWAGALLMATEYAPAKQRGTFAMFPQLGPSLGLSLSTGTFLVTSLVLDDAAFLSWGWRVPFLMSAVLVLVGLWVRLSLEETPVFRKESVRSRAPFMDLMRNQSRELALASGATLGVLAFFGTSATMLLSYGSVTLGLPRQWVLGAAIIGGLAFAAATIAGGIWSDRVGRRPLLVGSHVLAVLTAVALFPILDLATLPAFTAGLVLAFVVTGLAYAPLGAQLAEVFATTYRYTGAGLAYNIGGVVGAACAPLIGAVLLERWGSLAVGIMLAVYATVALACLAKLGETRGRELDAHRGDSTEPQHTP</sequence>
<keyword evidence="5 8" id="KW-1133">Transmembrane helix</keyword>
<evidence type="ECO:0000256" key="2">
    <source>
        <dbReference type="ARBA" id="ARBA00022448"/>
    </source>
</evidence>
<feature type="transmembrane region" description="Helical" evidence="8">
    <location>
        <begin position="206"/>
        <end position="225"/>
    </location>
</feature>
<proteinExistence type="predicted"/>
<dbReference type="Proteomes" id="UP001597338">
    <property type="component" value="Unassembled WGS sequence"/>
</dbReference>
<dbReference type="PANTHER" id="PTHR43045:SF2">
    <property type="entry name" value="INNER MEMBRANE METABOLITE TRANSPORT PROTEIN YHJE"/>
    <property type="match status" value="1"/>
</dbReference>
<dbReference type="Gene3D" id="1.20.1250.20">
    <property type="entry name" value="MFS general substrate transporter like domains"/>
    <property type="match status" value="2"/>
</dbReference>
<evidence type="ECO:0000256" key="1">
    <source>
        <dbReference type="ARBA" id="ARBA00004651"/>
    </source>
</evidence>
<keyword evidence="4 8" id="KW-0812">Transmembrane</keyword>
<evidence type="ECO:0000256" key="3">
    <source>
        <dbReference type="ARBA" id="ARBA00022475"/>
    </source>
</evidence>
<dbReference type="InterPro" id="IPR036259">
    <property type="entry name" value="MFS_trans_sf"/>
</dbReference>
<evidence type="ECO:0000259" key="9">
    <source>
        <dbReference type="PROSITE" id="PS50850"/>
    </source>
</evidence>
<dbReference type="InterPro" id="IPR020846">
    <property type="entry name" value="MFS_dom"/>
</dbReference>
<gene>
    <name evidence="10" type="ORF">ACFSL2_07105</name>
</gene>
<keyword evidence="2" id="KW-0813">Transport</keyword>
<organism evidence="10 11">
    <name type="scientific">Promicromonospora aerolata</name>
    <dbReference type="NCBI Taxonomy" id="195749"/>
    <lineage>
        <taxon>Bacteria</taxon>
        <taxon>Bacillati</taxon>
        <taxon>Actinomycetota</taxon>
        <taxon>Actinomycetes</taxon>
        <taxon>Micrococcales</taxon>
        <taxon>Promicromonosporaceae</taxon>
        <taxon>Promicromonospora</taxon>
    </lineage>
</organism>
<accession>A0ABW4V3C0</accession>
<feature type="transmembrane region" description="Helical" evidence="8">
    <location>
        <begin position="343"/>
        <end position="362"/>
    </location>
</feature>
<feature type="transmembrane region" description="Helical" evidence="8">
    <location>
        <begin position="288"/>
        <end position="310"/>
    </location>
</feature>
<reference evidence="11" key="1">
    <citation type="journal article" date="2019" name="Int. J. Syst. Evol. Microbiol.">
        <title>The Global Catalogue of Microorganisms (GCM) 10K type strain sequencing project: providing services to taxonomists for standard genome sequencing and annotation.</title>
        <authorList>
            <consortium name="The Broad Institute Genomics Platform"/>
            <consortium name="The Broad Institute Genome Sequencing Center for Infectious Disease"/>
            <person name="Wu L."/>
            <person name="Ma J."/>
        </authorList>
    </citation>
    <scope>NUCLEOTIDE SEQUENCE [LARGE SCALE GENOMIC DNA]</scope>
    <source>
        <strain evidence="11">CCM 7043</strain>
    </source>
</reference>
<comment type="subcellular location">
    <subcellularLocation>
        <location evidence="1">Cell membrane</location>
        <topology evidence="1">Multi-pass membrane protein</topology>
    </subcellularLocation>
</comment>
<feature type="transmembrane region" description="Helical" evidence="8">
    <location>
        <begin position="29"/>
        <end position="53"/>
    </location>
</feature>
<dbReference type="RefSeq" id="WP_377197180.1">
    <property type="nucleotide sequence ID" value="NZ_JBHUHF010000001.1"/>
</dbReference>
<evidence type="ECO:0000256" key="8">
    <source>
        <dbReference type="SAM" id="Phobius"/>
    </source>
</evidence>
<comment type="caution">
    <text evidence="10">The sequence shown here is derived from an EMBL/GenBank/DDBJ whole genome shotgun (WGS) entry which is preliminary data.</text>
</comment>
<evidence type="ECO:0000256" key="4">
    <source>
        <dbReference type="ARBA" id="ARBA00022692"/>
    </source>
</evidence>
<feature type="compositionally biased region" description="Basic and acidic residues" evidence="7">
    <location>
        <begin position="1"/>
        <end position="11"/>
    </location>
</feature>
<dbReference type="Pfam" id="PF07690">
    <property type="entry name" value="MFS_1"/>
    <property type="match status" value="1"/>
</dbReference>
<feature type="transmembrane region" description="Helical" evidence="8">
    <location>
        <begin position="319"/>
        <end position="337"/>
    </location>
</feature>
<evidence type="ECO:0000256" key="6">
    <source>
        <dbReference type="ARBA" id="ARBA00023136"/>
    </source>
</evidence>
<keyword evidence="3" id="KW-1003">Cell membrane</keyword>
<keyword evidence="6 8" id="KW-0472">Membrane</keyword>
<feature type="transmembrane region" description="Helical" evidence="8">
    <location>
        <begin position="383"/>
        <end position="404"/>
    </location>
</feature>
<keyword evidence="11" id="KW-1185">Reference proteome</keyword>
<dbReference type="EMBL" id="JBHUHF010000001">
    <property type="protein sequence ID" value="MFD2025275.1"/>
    <property type="molecule type" value="Genomic_DNA"/>
</dbReference>
<dbReference type="PANTHER" id="PTHR43045">
    <property type="entry name" value="SHIKIMATE TRANSPORTER"/>
    <property type="match status" value="1"/>
</dbReference>
<dbReference type="PROSITE" id="PS50850">
    <property type="entry name" value="MFS"/>
    <property type="match status" value="1"/>
</dbReference>
<dbReference type="SUPFAM" id="SSF103473">
    <property type="entry name" value="MFS general substrate transporter"/>
    <property type="match status" value="1"/>
</dbReference>
<feature type="domain" description="Major facilitator superfamily (MFS) profile" evidence="9">
    <location>
        <begin position="29"/>
        <end position="434"/>
    </location>
</feature>
<name>A0ABW4V3C0_9MICO</name>
<protein>
    <submittedName>
        <fullName evidence="10">MFS transporter</fullName>
    </submittedName>
</protein>
<feature type="transmembrane region" description="Helical" evidence="8">
    <location>
        <begin position="410"/>
        <end position="428"/>
    </location>
</feature>
<evidence type="ECO:0000256" key="5">
    <source>
        <dbReference type="ARBA" id="ARBA00022989"/>
    </source>
</evidence>
<feature type="transmembrane region" description="Helical" evidence="8">
    <location>
        <begin position="253"/>
        <end position="276"/>
    </location>
</feature>
<evidence type="ECO:0000313" key="10">
    <source>
        <dbReference type="EMBL" id="MFD2025275.1"/>
    </source>
</evidence>
<evidence type="ECO:0000256" key="7">
    <source>
        <dbReference type="SAM" id="MobiDB-lite"/>
    </source>
</evidence>
<feature type="region of interest" description="Disordered" evidence="7">
    <location>
        <begin position="1"/>
        <end position="21"/>
    </location>
</feature>
<evidence type="ECO:0000313" key="11">
    <source>
        <dbReference type="Proteomes" id="UP001597338"/>
    </source>
</evidence>
<dbReference type="PROSITE" id="PS00216">
    <property type="entry name" value="SUGAR_TRANSPORT_1"/>
    <property type="match status" value="1"/>
</dbReference>
<dbReference type="CDD" id="cd17369">
    <property type="entry name" value="MFS_ShiA_like"/>
    <property type="match status" value="1"/>
</dbReference>
<dbReference type="InterPro" id="IPR011701">
    <property type="entry name" value="MFS"/>
</dbReference>
<dbReference type="InterPro" id="IPR005829">
    <property type="entry name" value="Sugar_transporter_CS"/>
</dbReference>